<keyword evidence="2" id="KW-0812">Transmembrane</keyword>
<keyword evidence="2" id="KW-0472">Membrane</keyword>
<organism evidence="4 5">
    <name type="scientific">Hanseniaspora uvarum</name>
    <name type="common">Yeast</name>
    <name type="synonym">Kloeckera apiculata</name>
    <dbReference type="NCBI Taxonomy" id="29833"/>
    <lineage>
        <taxon>Eukaryota</taxon>
        <taxon>Fungi</taxon>
        <taxon>Dikarya</taxon>
        <taxon>Ascomycota</taxon>
        <taxon>Saccharomycotina</taxon>
        <taxon>Saccharomycetes</taxon>
        <taxon>Saccharomycodales</taxon>
        <taxon>Saccharomycodaceae</taxon>
        <taxon>Hanseniaspora</taxon>
    </lineage>
</organism>
<evidence type="ECO:0000256" key="2">
    <source>
        <dbReference type="SAM" id="Phobius"/>
    </source>
</evidence>
<evidence type="ECO:0000259" key="3">
    <source>
        <dbReference type="Pfam" id="PF10302"/>
    </source>
</evidence>
<evidence type="ECO:0000256" key="1">
    <source>
        <dbReference type="SAM" id="MobiDB-lite"/>
    </source>
</evidence>
<keyword evidence="2" id="KW-1133">Transmembrane helix</keyword>
<sequence length="430" mass="49743">MAIILRIRFSTEIKDLKLDITNTNVQVITPAWIRNIIRDTLKQRNENDNNYNVDVPIKLIRMGKVLRGKIYGKFIKEIEYTQKLENADKQLYLNAMMGSKEDFVSYEEEGKNDQLYKSGLEWFDHLPKNKNKKTNKKPHKPGISVANGSVMINIPGGLSSNQHENLDDSDNHDNDDHDENNDDEDIDMDDDDGIEGQNVQVQGLDRLIDMGFSQQDINELREQLRQRIRYETGNTFISNDYPDETNNLTSHISQDGFVDLENDLLLNKKDYQGLNEEDDFQFTDDEILSSLRKENVMRSIVEQDALNDTIQDNSLSITRSRWDQSNNSQEHLNLNPHTPQLTEQERLLQLEEQFLQSVREDMSVDVTLIQKVTSFKMNLTLMLGFLLGISFGISNFFITFFLKDKLIPHELSINIIIVLMAGLFIGFNRS</sequence>
<feature type="compositionally biased region" description="Basic and acidic residues" evidence="1">
    <location>
        <begin position="164"/>
        <end position="175"/>
    </location>
</feature>
<proteinExistence type="predicted"/>
<keyword evidence="5" id="KW-1185">Reference proteome</keyword>
<gene>
    <name evidence="4" type="ORF">AWRI3580_g3060</name>
</gene>
<protein>
    <recommendedName>
        <fullName evidence="3">DSC E3 ubiquitin ligase complex subunit 3 ubiquitin-like domain-containing protein</fullName>
    </recommendedName>
</protein>
<dbReference type="OrthoDB" id="2556122at2759"/>
<evidence type="ECO:0000313" key="5">
    <source>
        <dbReference type="Proteomes" id="UP000095358"/>
    </source>
</evidence>
<evidence type="ECO:0000313" key="4">
    <source>
        <dbReference type="EMBL" id="OEJ87031.1"/>
    </source>
</evidence>
<dbReference type="VEuPathDB" id="FungiDB:AWRI3580_g3060"/>
<dbReference type="InterPro" id="IPR019413">
    <property type="entry name" value="Dsc3_ub-like_dom"/>
</dbReference>
<dbReference type="Pfam" id="PF10302">
    <property type="entry name" value="Dsc3_N"/>
    <property type="match status" value="1"/>
</dbReference>
<name>A0A1E5RJD2_HANUV</name>
<feature type="transmembrane region" description="Helical" evidence="2">
    <location>
        <begin position="379"/>
        <end position="401"/>
    </location>
</feature>
<feature type="compositionally biased region" description="Acidic residues" evidence="1">
    <location>
        <begin position="176"/>
        <end position="194"/>
    </location>
</feature>
<feature type="domain" description="DSC E3 ubiquitin ligase complex subunit 3 ubiquitin-like" evidence="3">
    <location>
        <begin position="4"/>
        <end position="69"/>
    </location>
</feature>
<feature type="compositionally biased region" description="Basic residues" evidence="1">
    <location>
        <begin position="128"/>
        <end position="140"/>
    </location>
</feature>
<dbReference type="EMBL" id="LPNN01000005">
    <property type="protein sequence ID" value="OEJ87031.1"/>
    <property type="molecule type" value="Genomic_DNA"/>
</dbReference>
<feature type="region of interest" description="Disordered" evidence="1">
    <location>
        <begin position="127"/>
        <end position="195"/>
    </location>
</feature>
<accession>A0A1E5RJD2</accession>
<feature type="transmembrane region" description="Helical" evidence="2">
    <location>
        <begin position="407"/>
        <end position="427"/>
    </location>
</feature>
<dbReference type="Proteomes" id="UP000095358">
    <property type="component" value="Unassembled WGS sequence"/>
</dbReference>
<dbReference type="AlphaFoldDB" id="A0A1E5RJD2"/>
<reference evidence="5" key="1">
    <citation type="journal article" date="2016" name="Genome Announc.">
        <title>Genome sequences of three species of Hanseniaspora isolated from spontaneous wine fermentations.</title>
        <authorList>
            <person name="Sternes P.R."/>
            <person name="Lee D."/>
            <person name="Kutyna D.R."/>
            <person name="Borneman A.R."/>
        </authorList>
    </citation>
    <scope>NUCLEOTIDE SEQUENCE [LARGE SCALE GENOMIC DNA]</scope>
    <source>
        <strain evidence="5">AWRI3580</strain>
    </source>
</reference>
<comment type="caution">
    <text evidence="4">The sequence shown here is derived from an EMBL/GenBank/DDBJ whole genome shotgun (WGS) entry which is preliminary data.</text>
</comment>